<dbReference type="EMBL" id="JBHRTP010000095">
    <property type="protein sequence ID" value="MFC3111005.1"/>
    <property type="molecule type" value="Genomic_DNA"/>
</dbReference>
<reference evidence="4" key="1">
    <citation type="journal article" date="2019" name="Int. J. Syst. Evol. Microbiol.">
        <title>The Global Catalogue of Microorganisms (GCM) 10K type strain sequencing project: providing services to taxonomists for standard genome sequencing and annotation.</title>
        <authorList>
            <consortium name="The Broad Institute Genomics Platform"/>
            <consortium name="The Broad Institute Genome Sequencing Center for Infectious Disease"/>
            <person name="Wu L."/>
            <person name="Ma J."/>
        </authorList>
    </citation>
    <scope>NUCLEOTIDE SEQUENCE [LARGE SCALE GENOMIC DNA]</scope>
    <source>
        <strain evidence="4">KCTC 42986</strain>
    </source>
</reference>
<dbReference type="PANTHER" id="PTHR35936:SF17">
    <property type="entry name" value="ARGININE-BINDING EXTRACELLULAR PROTEIN ARTP"/>
    <property type="match status" value="1"/>
</dbReference>
<evidence type="ECO:0000313" key="4">
    <source>
        <dbReference type="Proteomes" id="UP001595530"/>
    </source>
</evidence>
<proteinExistence type="predicted"/>
<keyword evidence="4" id="KW-1185">Reference proteome</keyword>
<gene>
    <name evidence="3" type="ORF">ACFOFO_24140</name>
</gene>
<comment type="caution">
    <text evidence="3">The sequence shown here is derived from an EMBL/GenBank/DDBJ whole genome shotgun (WGS) entry which is preliminary data.</text>
</comment>
<evidence type="ECO:0000259" key="2">
    <source>
        <dbReference type="SMART" id="SM00062"/>
    </source>
</evidence>
<protein>
    <submittedName>
        <fullName evidence="3">Transporter substrate-binding domain-containing protein</fullName>
    </submittedName>
</protein>
<dbReference type="SUPFAM" id="SSF53850">
    <property type="entry name" value="Periplasmic binding protein-like II"/>
    <property type="match status" value="1"/>
</dbReference>
<dbReference type="Gene3D" id="3.40.190.10">
    <property type="entry name" value="Periplasmic binding protein-like II"/>
    <property type="match status" value="2"/>
</dbReference>
<dbReference type="Proteomes" id="UP001595530">
    <property type="component" value="Unassembled WGS sequence"/>
</dbReference>
<keyword evidence="1" id="KW-0732">Signal</keyword>
<evidence type="ECO:0000313" key="3">
    <source>
        <dbReference type="EMBL" id="MFC3111005.1"/>
    </source>
</evidence>
<name>A0ABV7F7U1_9BURK</name>
<feature type="domain" description="Solute-binding protein family 3/N-terminal" evidence="2">
    <location>
        <begin position="1"/>
        <end position="214"/>
    </location>
</feature>
<dbReference type="SMART" id="SM00062">
    <property type="entry name" value="PBPb"/>
    <property type="match status" value="1"/>
</dbReference>
<sequence length="222" mass="23679">MLNILLVKPNTAPGVYEGIAPDLARALASELDVNLQFVPYAKPGPLADAADQGAWDVAFLADDPTRAKTIAFSPAYLEIVASYLVPSGSALRHIEDVDSAGVRIAIVKNSAYYLYLQRNLRNAELVGANSPEECFRFFVDEGLDAMAGLKPLLIIDQGKLPESTILPGGFTRIQQAVGTARNNEAGAAYLFAFVQRLKESGFVQQAIDTHAVKGVNVAGGST</sequence>
<dbReference type="InterPro" id="IPR001638">
    <property type="entry name" value="Solute-binding_3/MltF_N"/>
</dbReference>
<dbReference type="RefSeq" id="WP_390329003.1">
    <property type="nucleotide sequence ID" value="NZ_JBHRTP010000095.1"/>
</dbReference>
<dbReference type="Pfam" id="PF00497">
    <property type="entry name" value="SBP_bac_3"/>
    <property type="match status" value="1"/>
</dbReference>
<accession>A0ABV7F7U1</accession>
<dbReference type="PANTHER" id="PTHR35936">
    <property type="entry name" value="MEMBRANE-BOUND LYTIC MUREIN TRANSGLYCOSYLASE F"/>
    <property type="match status" value="1"/>
</dbReference>
<evidence type="ECO:0000256" key="1">
    <source>
        <dbReference type="ARBA" id="ARBA00022729"/>
    </source>
</evidence>
<organism evidence="3 4">
    <name type="scientific">Undibacterium arcticum</name>
    <dbReference type="NCBI Taxonomy" id="1762892"/>
    <lineage>
        <taxon>Bacteria</taxon>
        <taxon>Pseudomonadati</taxon>
        <taxon>Pseudomonadota</taxon>
        <taxon>Betaproteobacteria</taxon>
        <taxon>Burkholderiales</taxon>
        <taxon>Oxalobacteraceae</taxon>
        <taxon>Undibacterium</taxon>
    </lineage>
</organism>